<evidence type="ECO:0000259" key="2">
    <source>
        <dbReference type="Pfam" id="PF07811"/>
    </source>
</evidence>
<dbReference type="AlphaFoldDB" id="A0A1D2YTP1"/>
<name>A0A1D2YTP1_9BACI</name>
<evidence type="ECO:0000313" key="3">
    <source>
        <dbReference type="EMBL" id="OEF99073.1"/>
    </source>
</evidence>
<keyword evidence="1" id="KW-1133">Transmembrane helix</keyword>
<dbReference type="Pfam" id="PF07811">
    <property type="entry name" value="TadE"/>
    <property type="match status" value="1"/>
</dbReference>
<accession>A0A1D2YTP1</accession>
<dbReference type="STRING" id="337097.BHF71_02505"/>
<organism evidence="3 4">
    <name type="scientific">Vulcanibacillus modesticaldus</name>
    <dbReference type="NCBI Taxonomy" id="337097"/>
    <lineage>
        <taxon>Bacteria</taxon>
        <taxon>Bacillati</taxon>
        <taxon>Bacillota</taxon>
        <taxon>Bacilli</taxon>
        <taxon>Bacillales</taxon>
        <taxon>Bacillaceae</taxon>
        <taxon>Vulcanibacillus</taxon>
    </lineage>
</organism>
<evidence type="ECO:0000256" key="1">
    <source>
        <dbReference type="SAM" id="Phobius"/>
    </source>
</evidence>
<sequence length="225" mass="26282">MKYFKMSNSLYRLQKKEKGSFTVEASLIFPIIFLFIVLLIFLSVIAYQKVLLYYVATQAADRVAFNWNNSHKDPITGEYQMEETDGLYWRLTGDRVLNKLLSTYEDNRTINITIKDSYEPIDLSEKKLAIMSRVIPNGIGGNIIFQKNIYEDKVIVKLDRLIKVPSFVSRLIGNKIEVMAYSTTTDPVEYIRSVDLIINYSQKFNQQKELINKILRKQREKEIGR</sequence>
<dbReference type="RefSeq" id="WP_069657050.1">
    <property type="nucleotide sequence ID" value="NZ_MIJF01000035.1"/>
</dbReference>
<dbReference type="EMBL" id="MIJF01000035">
    <property type="protein sequence ID" value="OEF99073.1"/>
    <property type="molecule type" value="Genomic_DNA"/>
</dbReference>
<gene>
    <name evidence="3" type="ORF">BHF71_02505</name>
</gene>
<dbReference type="InterPro" id="IPR012495">
    <property type="entry name" value="TadE-like_dom"/>
</dbReference>
<proteinExistence type="predicted"/>
<comment type="caution">
    <text evidence="3">The sequence shown here is derived from an EMBL/GenBank/DDBJ whole genome shotgun (WGS) entry which is preliminary data.</text>
</comment>
<keyword evidence="1" id="KW-0472">Membrane</keyword>
<dbReference type="Proteomes" id="UP000243739">
    <property type="component" value="Unassembled WGS sequence"/>
</dbReference>
<feature type="domain" description="TadE-like" evidence="2">
    <location>
        <begin position="19"/>
        <end position="60"/>
    </location>
</feature>
<feature type="transmembrane region" description="Helical" evidence="1">
    <location>
        <begin position="21"/>
        <end position="47"/>
    </location>
</feature>
<dbReference type="OrthoDB" id="2703555at2"/>
<keyword evidence="1" id="KW-0812">Transmembrane</keyword>
<protein>
    <recommendedName>
        <fullName evidence="2">TadE-like domain-containing protein</fullName>
    </recommendedName>
</protein>
<keyword evidence="4" id="KW-1185">Reference proteome</keyword>
<evidence type="ECO:0000313" key="4">
    <source>
        <dbReference type="Proteomes" id="UP000243739"/>
    </source>
</evidence>
<reference evidence="3 4" key="1">
    <citation type="submission" date="2016-09" db="EMBL/GenBank/DDBJ databases">
        <title>Draft genome sequence for the type strain of Vulcanibacillus modesticaldus BR, a strictly anaerobic, moderately thermophilic, and nitrate-reducing bacterium from deep sea-hydrothermal vents of the Mid-Atlantic Ridge.</title>
        <authorList>
            <person name="Abin C.A."/>
            <person name="Hollibaugh J.T."/>
        </authorList>
    </citation>
    <scope>NUCLEOTIDE SEQUENCE [LARGE SCALE GENOMIC DNA]</scope>
    <source>
        <strain evidence="3 4">BR</strain>
    </source>
</reference>